<gene>
    <name evidence="2" type="ORF">A0J61_00402</name>
</gene>
<dbReference type="Proteomes" id="UP000093000">
    <property type="component" value="Unassembled WGS sequence"/>
</dbReference>
<organism evidence="2 3">
    <name type="scientific">Choanephora cucurbitarum</name>
    <dbReference type="NCBI Taxonomy" id="101091"/>
    <lineage>
        <taxon>Eukaryota</taxon>
        <taxon>Fungi</taxon>
        <taxon>Fungi incertae sedis</taxon>
        <taxon>Mucoromycota</taxon>
        <taxon>Mucoromycotina</taxon>
        <taxon>Mucoromycetes</taxon>
        <taxon>Mucorales</taxon>
        <taxon>Mucorineae</taxon>
        <taxon>Choanephoraceae</taxon>
        <taxon>Choanephoroideae</taxon>
        <taxon>Choanephora</taxon>
    </lineage>
</organism>
<reference evidence="2 3" key="1">
    <citation type="submission" date="2016-03" db="EMBL/GenBank/DDBJ databases">
        <title>Choanephora cucurbitarum.</title>
        <authorList>
            <person name="Min B."/>
            <person name="Park H."/>
            <person name="Park J.-H."/>
            <person name="Shin H.-D."/>
            <person name="Choi I.-G."/>
        </authorList>
    </citation>
    <scope>NUCLEOTIDE SEQUENCE [LARGE SCALE GENOMIC DNA]</scope>
    <source>
        <strain evidence="2 3">KUS-F28377</strain>
    </source>
</reference>
<evidence type="ECO:0000313" key="3">
    <source>
        <dbReference type="Proteomes" id="UP000093000"/>
    </source>
</evidence>
<name>A0A1C7NR00_9FUNG</name>
<accession>A0A1C7NR00</accession>
<dbReference type="InParanoid" id="A0A1C7NR00"/>
<feature type="compositionally biased region" description="Basic and acidic residues" evidence="1">
    <location>
        <begin position="326"/>
        <end position="337"/>
    </location>
</feature>
<keyword evidence="3" id="KW-1185">Reference proteome</keyword>
<evidence type="ECO:0000313" key="2">
    <source>
        <dbReference type="EMBL" id="OBZ91541.1"/>
    </source>
</evidence>
<feature type="compositionally biased region" description="Low complexity" evidence="1">
    <location>
        <begin position="284"/>
        <end position="296"/>
    </location>
</feature>
<feature type="compositionally biased region" description="Basic and acidic residues" evidence="1">
    <location>
        <begin position="345"/>
        <end position="356"/>
    </location>
</feature>
<dbReference type="AlphaFoldDB" id="A0A1C7NR00"/>
<feature type="compositionally biased region" description="Basic and acidic residues" evidence="1">
    <location>
        <begin position="151"/>
        <end position="162"/>
    </location>
</feature>
<sequence length="363" mass="41051">MSLSPITQNEKKSSSPLRYHSRNAERFKAIMAESPPREMTNTTKSSPLRSNSTLQSEYKVHETDKYASFEIQNEDRGTWRESPVQSPIRESPVLNKSTHSASPRPVNSHKVDDSNKKTTVQRNNVLSTNRTRINKPTTTATNTLKKKHIDTKHNLNRKDSLETTKSQPTQHSHLPADPNPTHKRSNLPRYMLSTKAFEKKVAKEEKHTLKPRPGGITKRVTTTRLPRYQSTTTINAIEEIKNQMKPGDTYIPMAARIKLYEKGLGNASNKDVSVAPNKYNPNISSQSSSSSRSSSRGPTPTISHRLPHDPSAPPSYARQTSSSTIKQRDPKKKESSFNDRLNLWRNKEEALAQEKKGLKRKVV</sequence>
<feature type="compositionally biased region" description="Polar residues" evidence="1">
    <location>
        <begin position="39"/>
        <end position="56"/>
    </location>
</feature>
<evidence type="ECO:0000256" key="1">
    <source>
        <dbReference type="SAM" id="MobiDB-lite"/>
    </source>
</evidence>
<feature type="compositionally biased region" description="Basic and acidic residues" evidence="1">
    <location>
        <begin position="58"/>
        <end position="79"/>
    </location>
</feature>
<proteinExistence type="predicted"/>
<protein>
    <submittedName>
        <fullName evidence="2">Uncharacterized protein</fullName>
    </submittedName>
</protein>
<feature type="compositionally biased region" description="Polar residues" evidence="1">
    <location>
        <begin position="163"/>
        <end position="172"/>
    </location>
</feature>
<feature type="compositionally biased region" description="Polar residues" evidence="1">
    <location>
        <begin position="117"/>
        <end position="143"/>
    </location>
</feature>
<dbReference type="EMBL" id="LUGH01000009">
    <property type="protein sequence ID" value="OBZ91541.1"/>
    <property type="molecule type" value="Genomic_DNA"/>
</dbReference>
<feature type="region of interest" description="Disordered" evidence="1">
    <location>
        <begin position="1"/>
        <end position="187"/>
    </location>
</feature>
<comment type="caution">
    <text evidence="2">The sequence shown here is derived from an EMBL/GenBank/DDBJ whole genome shotgun (WGS) entry which is preliminary data.</text>
</comment>
<feature type="region of interest" description="Disordered" evidence="1">
    <location>
        <begin position="267"/>
        <end position="363"/>
    </location>
</feature>
<dbReference type="OrthoDB" id="2290389at2759"/>